<evidence type="ECO:0000313" key="1">
    <source>
        <dbReference type="EMBL" id="OXU19448.1"/>
    </source>
</evidence>
<proteinExistence type="predicted"/>
<accession>A0A232EM99</accession>
<name>A0A232EM99_9HYME</name>
<evidence type="ECO:0000313" key="2">
    <source>
        <dbReference type="Proteomes" id="UP000215335"/>
    </source>
</evidence>
<sequence>MPNTATLNVNSAAGGASENILEQADVQGAVKAATVQEAHSMYNWDCALKCTTEVLGIRVNNIDKLCQKLIRWGTRLTDEINQRGKTIQQNSQDIRYLSQHCADLTNAQNTAGWLVALLLYCCFELSCQLWRIAWYLE</sequence>
<dbReference type="EMBL" id="NNAY01003417">
    <property type="protein sequence ID" value="OXU19448.1"/>
    <property type="molecule type" value="Genomic_DNA"/>
</dbReference>
<comment type="caution">
    <text evidence="1">The sequence shown here is derived from an EMBL/GenBank/DDBJ whole genome shotgun (WGS) entry which is preliminary data.</text>
</comment>
<organism evidence="1 2">
    <name type="scientific">Trichomalopsis sarcophagae</name>
    <dbReference type="NCBI Taxonomy" id="543379"/>
    <lineage>
        <taxon>Eukaryota</taxon>
        <taxon>Metazoa</taxon>
        <taxon>Ecdysozoa</taxon>
        <taxon>Arthropoda</taxon>
        <taxon>Hexapoda</taxon>
        <taxon>Insecta</taxon>
        <taxon>Pterygota</taxon>
        <taxon>Neoptera</taxon>
        <taxon>Endopterygota</taxon>
        <taxon>Hymenoptera</taxon>
        <taxon>Apocrita</taxon>
        <taxon>Proctotrupomorpha</taxon>
        <taxon>Chalcidoidea</taxon>
        <taxon>Pteromalidae</taxon>
        <taxon>Pteromalinae</taxon>
        <taxon>Trichomalopsis</taxon>
    </lineage>
</organism>
<protein>
    <submittedName>
        <fullName evidence="1">Uncharacterized protein</fullName>
    </submittedName>
</protein>
<keyword evidence="2" id="KW-1185">Reference proteome</keyword>
<gene>
    <name evidence="1" type="ORF">TSAR_011577</name>
</gene>
<reference evidence="1 2" key="1">
    <citation type="journal article" date="2017" name="Curr. Biol.">
        <title>The Evolution of Venom by Co-option of Single-Copy Genes.</title>
        <authorList>
            <person name="Martinson E.O."/>
            <person name="Mrinalini"/>
            <person name="Kelkar Y.D."/>
            <person name="Chang C.H."/>
            <person name="Werren J.H."/>
        </authorList>
    </citation>
    <scope>NUCLEOTIDE SEQUENCE [LARGE SCALE GENOMIC DNA]</scope>
    <source>
        <strain evidence="1 2">Alberta</strain>
        <tissue evidence="1">Whole body</tissue>
    </source>
</reference>
<dbReference type="AlphaFoldDB" id="A0A232EM99"/>
<dbReference type="STRING" id="543379.A0A232EM99"/>
<dbReference type="Proteomes" id="UP000215335">
    <property type="component" value="Unassembled WGS sequence"/>
</dbReference>